<protein>
    <submittedName>
        <fullName evidence="1">Tail fiber protein</fullName>
    </submittedName>
</protein>
<dbReference type="RefSeq" id="WP_346761032.1">
    <property type="nucleotide sequence ID" value="NZ_JAUJEB010000007.1"/>
</dbReference>
<dbReference type="EMBL" id="JAUJEB010000007">
    <property type="protein sequence ID" value="MDN5215694.1"/>
    <property type="molecule type" value="Genomic_DNA"/>
</dbReference>
<name>A0ABT8LD41_9BACT</name>
<reference evidence="1" key="1">
    <citation type="submission" date="2023-06" db="EMBL/GenBank/DDBJ databases">
        <title>Genomic of Agaribacillus aureum.</title>
        <authorList>
            <person name="Wang G."/>
        </authorList>
    </citation>
    <scope>NUCLEOTIDE SEQUENCE</scope>
    <source>
        <strain evidence="1">BMA12</strain>
    </source>
</reference>
<evidence type="ECO:0000313" key="2">
    <source>
        <dbReference type="Proteomes" id="UP001172083"/>
    </source>
</evidence>
<gene>
    <name evidence="1" type="ORF">QQ020_26690</name>
</gene>
<comment type="caution">
    <text evidence="1">The sequence shown here is derived from an EMBL/GenBank/DDBJ whole genome shotgun (WGS) entry which is preliminary data.</text>
</comment>
<dbReference type="Pfam" id="PF03903">
    <property type="entry name" value="Phage_T4_gp36"/>
    <property type="match status" value="1"/>
</dbReference>
<dbReference type="InterPro" id="IPR005601">
    <property type="entry name" value="Tail_fibre_p36"/>
</dbReference>
<keyword evidence="2" id="KW-1185">Reference proteome</keyword>
<evidence type="ECO:0000313" key="1">
    <source>
        <dbReference type="EMBL" id="MDN5215694.1"/>
    </source>
</evidence>
<sequence length="362" mass="39551">MKKIFIFYLHMQLFVFYAASAQTVYVPDSTSGIGSSTNANVGIGIASPDEKLHVSGNLKLKGNAKLIFNAINATDPYGAISFNHLDESRWIIDYGTGQTNDLRFLRISAGQASTLLNFDYDNSQFEIFNANVGIGTNNPQSKLHVAGDMRVTNLGAIGLVSEIRAIGTMSNSTNSITAILRSGTGDGASFSSWNGGLSSWFGIGFHSAFDNTTRGVFNTRNGDFSIKGKISSEGTGHSYFAGSVGIGAPAPDAGFKLTVAGKMDAREVKVTVNAGSDFVFEEHYPLMELEELQAFIKENKHLPEIAPEKEMLENGVEVGKFQIKLLQKVEELTLYIIDQDKLLKEVIQKNEKLEERLKRLEK</sequence>
<proteinExistence type="predicted"/>
<accession>A0ABT8LD41</accession>
<organism evidence="1 2">
    <name type="scientific">Agaribacillus aureus</name>
    <dbReference type="NCBI Taxonomy" id="3051825"/>
    <lineage>
        <taxon>Bacteria</taxon>
        <taxon>Pseudomonadati</taxon>
        <taxon>Bacteroidota</taxon>
        <taxon>Cytophagia</taxon>
        <taxon>Cytophagales</taxon>
        <taxon>Splendidivirgaceae</taxon>
        <taxon>Agaribacillus</taxon>
    </lineage>
</organism>
<dbReference type="Proteomes" id="UP001172083">
    <property type="component" value="Unassembled WGS sequence"/>
</dbReference>